<comment type="caution">
    <text evidence="2">The sequence shown here is derived from an EMBL/GenBank/DDBJ whole genome shotgun (WGS) entry which is preliminary data.</text>
</comment>
<gene>
    <name evidence="2" type="ORF">H9804_04950</name>
</gene>
<feature type="transmembrane region" description="Helical" evidence="1">
    <location>
        <begin position="192"/>
        <end position="214"/>
    </location>
</feature>
<feature type="transmembrane region" description="Helical" evidence="1">
    <location>
        <begin position="57"/>
        <end position="75"/>
    </location>
</feature>
<protein>
    <submittedName>
        <fullName evidence="2">YybS family protein</fullName>
    </submittedName>
</protein>
<feature type="transmembrane region" description="Helical" evidence="1">
    <location>
        <begin position="95"/>
        <end position="114"/>
    </location>
</feature>
<reference evidence="2" key="1">
    <citation type="journal article" date="2021" name="PeerJ">
        <title>Extensive microbial diversity within the chicken gut microbiome revealed by metagenomics and culture.</title>
        <authorList>
            <person name="Gilroy R."/>
            <person name="Ravi A."/>
            <person name="Getino M."/>
            <person name="Pursley I."/>
            <person name="Horton D.L."/>
            <person name="Alikhan N.F."/>
            <person name="Baker D."/>
            <person name="Gharbi K."/>
            <person name="Hall N."/>
            <person name="Watson M."/>
            <person name="Adriaenssens E.M."/>
            <person name="Foster-Nyarko E."/>
            <person name="Jarju S."/>
            <person name="Secka A."/>
            <person name="Antonio M."/>
            <person name="Oren A."/>
            <person name="Chaudhuri R.R."/>
            <person name="La Ragione R."/>
            <person name="Hildebrand F."/>
            <person name="Pallen M.J."/>
        </authorList>
    </citation>
    <scope>NUCLEOTIDE SEQUENCE</scope>
    <source>
        <strain evidence="2">ChiW4-1371</strain>
    </source>
</reference>
<dbReference type="EMBL" id="DXAQ01000078">
    <property type="protein sequence ID" value="HIZ89273.1"/>
    <property type="molecule type" value="Genomic_DNA"/>
</dbReference>
<evidence type="ECO:0000313" key="3">
    <source>
        <dbReference type="Proteomes" id="UP000824176"/>
    </source>
</evidence>
<feature type="transmembrane region" description="Helical" evidence="1">
    <location>
        <begin position="296"/>
        <end position="322"/>
    </location>
</feature>
<proteinExistence type="predicted"/>
<dbReference type="Pfam" id="PF09991">
    <property type="entry name" value="DUF2232"/>
    <property type="match status" value="1"/>
</dbReference>
<feature type="transmembrane region" description="Helical" evidence="1">
    <location>
        <begin position="235"/>
        <end position="252"/>
    </location>
</feature>
<keyword evidence="1" id="KW-0472">Membrane</keyword>
<reference evidence="2" key="2">
    <citation type="submission" date="2021-04" db="EMBL/GenBank/DDBJ databases">
        <authorList>
            <person name="Gilroy R."/>
        </authorList>
    </citation>
    <scope>NUCLEOTIDE SEQUENCE</scope>
    <source>
        <strain evidence="2">ChiW4-1371</strain>
    </source>
</reference>
<organism evidence="2 3">
    <name type="scientific">Candidatus Mucispirillum faecigallinarum</name>
    <dbReference type="NCBI Taxonomy" id="2838699"/>
    <lineage>
        <taxon>Bacteria</taxon>
        <taxon>Pseudomonadati</taxon>
        <taxon>Deferribacterota</taxon>
        <taxon>Deferribacteres</taxon>
        <taxon>Deferribacterales</taxon>
        <taxon>Mucispirillaceae</taxon>
        <taxon>Mucispirillum</taxon>
    </lineage>
</organism>
<dbReference type="AlphaFoldDB" id="A0A9D2KCS2"/>
<accession>A0A9D2KCS2</accession>
<feature type="transmembrane region" description="Helical" evidence="1">
    <location>
        <begin position="5"/>
        <end position="21"/>
    </location>
</feature>
<feature type="transmembrane region" description="Helical" evidence="1">
    <location>
        <begin position="27"/>
        <end position="45"/>
    </location>
</feature>
<dbReference type="InterPro" id="IPR018710">
    <property type="entry name" value="DUF2232"/>
</dbReference>
<feature type="transmembrane region" description="Helical" evidence="1">
    <location>
        <begin position="121"/>
        <end position="143"/>
    </location>
</feature>
<keyword evidence="1" id="KW-0812">Transmembrane</keyword>
<keyword evidence="1" id="KW-1133">Transmembrane helix</keyword>
<evidence type="ECO:0000256" key="1">
    <source>
        <dbReference type="SAM" id="Phobius"/>
    </source>
</evidence>
<evidence type="ECO:0000313" key="2">
    <source>
        <dbReference type="EMBL" id="HIZ89273.1"/>
    </source>
</evidence>
<feature type="transmembrane region" description="Helical" evidence="1">
    <location>
        <begin position="264"/>
        <end position="284"/>
    </location>
</feature>
<name>A0A9D2KCS2_9BACT</name>
<dbReference type="Proteomes" id="UP000824176">
    <property type="component" value="Unassembled WGS sequence"/>
</dbReference>
<sequence length="344" mass="39263">MSKSIQLYPFLSFLTFYMIQISSKTVFAVFGIFLYIAAGIALLAYLESTERTKKSDIISIIIYILFTAVFFLLPLSGSLIAETGISLKSENLKMWWMPVYIITIFLPVLVLYINRLKNKPLYIPVILSAAVPALLVGALLVFFPAVRNNAVAAVSDIIQISIIDTLVKMKETVQLPDDYADMLSYLSLNKELVARQTVYMFPAALSFVFILITYMSDRMKPLFKDNTIIIREYRLPDNLVWVLIIGGFLILAPQEGLKYASYNVLSIFGVLYFFQGLQVINKVFDKFQVSIFFRSFLILFIFLYFIVFASAVILIGIFSIWFKPKWLEKNDDNNADKKDNTDGN</sequence>